<evidence type="ECO:0000256" key="1">
    <source>
        <dbReference type="SAM" id="MobiDB-lite"/>
    </source>
</evidence>
<reference evidence="2" key="1">
    <citation type="submission" date="2016-05" db="EMBL/GenBank/DDBJ databases">
        <title>Lichen genome sequencing reveals its rich biosynthetic potential.</title>
        <authorList>
            <person name="Bertrand R.L."/>
            <person name="Abdel-Hameed M."/>
            <person name="Sorensen J.L."/>
        </authorList>
    </citation>
    <scope>NUCLEOTIDE SEQUENCE</scope>
</reference>
<sequence length="133" mass="14796">MQTDFTAHRRDFWGVPTKPPGRKSSIAGNLTVVTEIDEGSPCELFSGSNFASWERRSLWKLNAFKTSTLAAIAFPTAPHPEARKTIGANKEPWQRDRVSLPYQSSCRYCLNLNGDLIPLRNNAVSPTSSAMVR</sequence>
<protein>
    <submittedName>
        <fullName evidence="2">Uncharacterized protein</fullName>
    </submittedName>
</protein>
<feature type="compositionally biased region" description="Basic and acidic residues" evidence="1">
    <location>
        <begin position="1"/>
        <end position="12"/>
    </location>
</feature>
<dbReference type="EMBL" id="KX264248">
    <property type="protein sequence ID" value="ANM86335.1"/>
    <property type="molecule type" value="Genomic_DNA"/>
</dbReference>
<evidence type="ECO:0000313" key="2">
    <source>
        <dbReference type="EMBL" id="ANM86335.1"/>
    </source>
</evidence>
<reference evidence="3" key="2">
    <citation type="submission" date="2017-12" db="EMBL/GenBank/DDBJ databases">
        <title>Genome Sequencing Reveals a Rich Biosynthetic Potential.</title>
        <authorList>
            <person name="Bertrand R.L."/>
            <person name="Abdel-Hameed M.E."/>
            <person name="Sorensen J.L."/>
        </authorList>
    </citation>
    <scope>NUCLEOTIDE SEQUENCE</scope>
</reference>
<proteinExistence type="predicted"/>
<dbReference type="EMBL" id="MG777490">
    <property type="protein sequence ID" value="AUW31077.1"/>
    <property type="molecule type" value="Genomic_DNA"/>
</dbReference>
<organism evidence="2">
    <name type="scientific">Cladonia uncialis subsp. uncialis</name>
    <dbReference type="NCBI Taxonomy" id="180999"/>
    <lineage>
        <taxon>Eukaryota</taxon>
        <taxon>Fungi</taxon>
        <taxon>Dikarya</taxon>
        <taxon>Ascomycota</taxon>
        <taxon>Pezizomycotina</taxon>
        <taxon>Lecanoromycetes</taxon>
        <taxon>OSLEUM clade</taxon>
        <taxon>Lecanoromycetidae</taxon>
        <taxon>Lecanorales</taxon>
        <taxon>Lecanorineae</taxon>
        <taxon>Cladoniaceae</taxon>
        <taxon>Cladonia</taxon>
    </lineage>
</organism>
<evidence type="ECO:0000313" key="3">
    <source>
        <dbReference type="EMBL" id="AUW31077.1"/>
    </source>
</evidence>
<dbReference type="AlphaFoldDB" id="A0A1Z1C434"/>
<accession>A0A1Z1C434</accession>
<feature type="region of interest" description="Disordered" evidence="1">
    <location>
        <begin position="1"/>
        <end position="20"/>
    </location>
</feature>
<name>A0A1Z1C434_CLAUC</name>